<evidence type="ECO:0000313" key="2">
    <source>
        <dbReference type="Proteomes" id="UP001370758"/>
    </source>
</evidence>
<evidence type="ECO:0008006" key="3">
    <source>
        <dbReference type="Google" id="ProtNLM"/>
    </source>
</evidence>
<evidence type="ECO:0000313" key="1">
    <source>
        <dbReference type="EMBL" id="KAK6505521.1"/>
    </source>
</evidence>
<reference evidence="1 2" key="1">
    <citation type="submission" date="2023-08" db="EMBL/GenBank/DDBJ databases">
        <authorList>
            <person name="Palmer J.M."/>
        </authorList>
    </citation>
    <scope>NUCLEOTIDE SEQUENCE [LARGE SCALE GENOMIC DNA]</scope>
    <source>
        <strain evidence="1 2">TWF481</strain>
    </source>
</reference>
<dbReference type="AlphaFoldDB" id="A0AAV9WDC0"/>
<proteinExistence type="predicted"/>
<name>A0AAV9WDC0_9PEZI</name>
<protein>
    <recommendedName>
        <fullName evidence="3">F-box domain-containing protein</fullName>
    </recommendedName>
</protein>
<comment type="caution">
    <text evidence="1">The sequence shown here is derived from an EMBL/GenBank/DDBJ whole genome shotgun (WGS) entry which is preliminary data.</text>
</comment>
<dbReference type="Proteomes" id="UP001370758">
    <property type="component" value="Unassembled WGS sequence"/>
</dbReference>
<dbReference type="EMBL" id="JAVHJL010000004">
    <property type="protein sequence ID" value="KAK6505521.1"/>
    <property type="molecule type" value="Genomic_DNA"/>
</dbReference>
<gene>
    <name evidence="1" type="ORF">TWF481_007416</name>
</gene>
<keyword evidence="2" id="KW-1185">Reference proteome</keyword>
<organism evidence="1 2">
    <name type="scientific">Arthrobotrys musiformis</name>
    <dbReference type="NCBI Taxonomy" id="47236"/>
    <lineage>
        <taxon>Eukaryota</taxon>
        <taxon>Fungi</taxon>
        <taxon>Dikarya</taxon>
        <taxon>Ascomycota</taxon>
        <taxon>Pezizomycotina</taxon>
        <taxon>Orbiliomycetes</taxon>
        <taxon>Orbiliales</taxon>
        <taxon>Orbiliaceae</taxon>
        <taxon>Arthrobotrys</taxon>
    </lineage>
</organism>
<sequence>MSGYTSKPTLLGLPAEVKVEIIKSLASGHELDALGATCRTFRDVIKGLVNEDARLQILLRGKLGHLLNTLAAIRAFDRSDDVQRVVKPAELQTKAQKAEYIKELTSYRTTARWFRNRFFSAVAEKFGDPVPDTTDTTTAATPKIFMPSEGEKRRMEESYLLVRLHIELTFMEENCQRRLEELSDFDDFDEPPFMDEYHHNLQAVQDLLNSEDLNVMYCAARVMGSLLEPAVLRYVESLSGEEIIEIGDEIGCMDLYNKFAIADKILFDLGRDFVTAGYETCFDWYHKILTSDPDEQLEVVKGWYPIGRDIRRRPRTHRVHKYEYYEPKFLALIADTWRSKGDRVGEKFDLIIGRPVWKEPGSIFRKNLPPWYQDDTFDIEATFCDDERLERLGYFRPGFVDIADFPQLAQPRKFHEAIVSKGCDCKREWWCTNKFEIWLRKNPYASERGAPGWEINRKRRNNVGGLATWVPGLSG</sequence>
<accession>A0AAV9WDC0</accession>